<evidence type="ECO:0000313" key="10">
    <source>
        <dbReference type="RefSeq" id="XP_031560965.1"/>
    </source>
</evidence>
<reference evidence="10" key="1">
    <citation type="submission" date="2025-08" db="UniProtKB">
        <authorList>
            <consortium name="RefSeq"/>
        </authorList>
    </citation>
    <scope>IDENTIFICATION</scope>
    <source>
        <tissue evidence="10">Tentacle</tissue>
    </source>
</reference>
<evidence type="ECO:0000256" key="1">
    <source>
        <dbReference type="ARBA" id="ARBA00004126"/>
    </source>
</evidence>
<dbReference type="FunCoup" id="A0A6P8I8H8">
    <property type="interactions" value="543"/>
</dbReference>
<keyword evidence="5" id="KW-0963">Cytoplasm</keyword>
<evidence type="ECO:0000256" key="6">
    <source>
        <dbReference type="ARBA" id="ARBA00023136"/>
    </source>
</evidence>
<dbReference type="InParanoid" id="A0A6P8I8H8"/>
<keyword evidence="6" id="KW-0472">Membrane</keyword>
<dbReference type="RefSeq" id="XP_031560965.1">
    <property type="nucleotide sequence ID" value="XM_031705105.1"/>
</dbReference>
<dbReference type="Proteomes" id="UP000515163">
    <property type="component" value="Unplaced"/>
</dbReference>
<gene>
    <name evidence="10" type="primary">LOC116296973</name>
</gene>
<evidence type="ECO:0000256" key="8">
    <source>
        <dbReference type="ARBA" id="ARBA00032599"/>
    </source>
</evidence>
<dbReference type="InterPro" id="IPR036717">
    <property type="entry name" value="GFRP_sf"/>
</dbReference>
<dbReference type="Gene3D" id="3.30.1410.10">
    <property type="entry name" value="GTP cyclohydrolase I feedback regulatory protein GFRP"/>
    <property type="match status" value="1"/>
</dbReference>
<protein>
    <recommendedName>
        <fullName evidence="4">GTP cyclohydrolase 1 feedback regulatory protein</fullName>
    </recommendedName>
    <alternativeName>
        <fullName evidence="8">GTP cyclohydrolase I feedback regulatory protein</fullName>
    </alternativeName>
</protein>
<keyword evidence="9" id="KW-1185">Reference proteome</keyword>
<dbReference type="KEGG" id="aten:116296973"/>
<evidence type="ECO:0000256" key="5">
    <source>
        <dbReference type="ARBA" id="ARBA00022490"/>
    </source>
</evidence>
<dbReference type="PANTHER" id="PTHR16852">
    <property type="entry name" value="GTP CYCLOHYDROLASE 1 FEEDBACK REGULATORY PROTEIN"/>
    <property type="match status" value="1"/>
</dbReference>
<comment type="subcellular location">
    <subcellularLocation>
        <location evidence="2">Cytoplasm</location>
        <location evidence="2">Cytosol</location>
    </subcellularLocation>
    <subcellularLocation>
        <location evidence="1">Nucleus membrane</location>
    </subcellularLocation>
</comment>
<organism evidence="9 10">
    <name type="scientific">Actinia tenebrosa</name>
    <name type="common">Australian red waratah sea anemone</name>
    <dbReference type="NCBI Taxonomy" id="6105"/>
    <lineage>
        <taxon>Eukaryota</taxon>
        <taxon>Metazoa</taxon>
        <taxon>Cnidaria</taxon>
        <taxon>Anthozoa</taxon>
        <taxon>Hexacorallia</taxon>
        <taxon>Actiniaria</taxon>
        <taxon>Actiniidae</taxon>
        <taxon>Actinia</taxon>
    </lineage>
</organism>
<evidence type="ECO:0000313" key="9">
    <source>
        <dbReference type="Proteomes" id="UP000515163"/>
    </source>
</evidence>
<dbReference type="GO" id="GO:0044549">
    <property type="term" value="F:GTP cyclohydrolase binding"/>
    <property type="evidence" value="ECO:0007669"/>
    <property type="project" value="TreeGrafter"/>
</dbReference>
<dbReference type="GeneID" id="116296973"/>
<evidence type="ECO:0000256" key="3">
    <source>
        <dbReference type="ARBA" id="ARBA00007605"/>
    </source>
</evidence>
<dbReference type="InterPro" id="IPR009112">
    <property type="entry name" value="GTP_CycHdrlase_I_reg"/>
</dbReference>
<sequence length="85" mass="9554">MPYLLISTKIRLEDGPTICGDEKSDPWIMEKLGAKLVQQFGSNFKEYMVDDPPLIVLNKLEEIGYTVISSTGVGQTIIWTLHKAQ</sequence>
<dbReference type="Pfam" id="PF06399">
    <property type="entry name" value="GFRP"/>
    <property type="match status" value="1"/>
</dbReference>
<dbReference type="GO" id="GO:0009890">
    <property type="term" value="P:negative regulation of biosynthetic process"/>
    <property type="evidence" value="ECO:0007669"/>
    <property type="project" value="InterPro"/>
</dbReference>
<keyword evidence="7" id="KW-0539">Nucleus</keyword>
<comment type="similarity">
    <text evidence="3">Belongs to the GFRP family.</text>
</comment>
<evidence type="ECO:0000256" key="2">
    <source>
        <dbReference type="ARBA" id="ARBA00004514"/>
    </source>
</evidence>
<proteinExistence type="inferred from homology"/>
<accession>A0A6P8I8H8</accession>
<evidence type="ECO:0000256" key="4">
    <source>
        <dbReference type="ARBA" id="ARBA00020099"/>
    </source>
</evidence>
<dbReference type="OrthoDB" id="64291at2759"/>
<dbReference type="FunFam" id="3.30.1410.10:FF:000001">
    <property type="entry name" value="GTP cyclohydrolase 1 feedback regulatory protein"/>
    <property type="match status" value="1"/>
</dbReference>
<dbReference type="PANTHER" id="PTHR16852:SF2">
    <property type="entry name" value="GTP CYCLOHYDROLASE 1 FEEDBACK REGULATORY PROTEIN"/>
    <property type="match status" value="1"/>
</dbReference>
<dbReference type="GO" id="GO:0031965">
    <property type="term" value="C:nuclear membrane"/>
    <property type="evidence" value="ECO:0007669"/>
    <property type="project" value="UniProtKB-SubCell"/>
</dbReference>
<evidence type="ECO:0000256" key="7">
    <source>
        <dbReference type="ARBA" id="ARBA00023242"/>
    </source>
</evidence>
<dbReference type="SUPFAM" id="SSF69761">
    <property type="entry name" value="GTP cyclohydrolase I feedback regulatory protein, GFRP"/>
    <property type="match status" value="1"/>
</dbReference>
<name>A0A6P8I8H8_ACTTE</name>
<dbReference type="GO" id="GO:0005829">
    <property type="term" value="C:cytosol"/>
    <property type="evidence" value="ECO:0007669"/>
    <property type="project" value="UniProtKB-SubCell"/>
</dbReference>
<dbReference type="AlphaFoldDB" id="A0A6P8I8H8"/>